<dbReference type="RefSeq" id="WP_212538171.1">
    <property type="nucleotide sequence ID" value="NZ_JAGTUU010000008.1"/>
</dbReference>
<dbReference type="Proteomes" id="UP000681356">
    <property type="component" value="Unassembled WGS sequence"/>
</dbReference>
<evidence type="ECO:0008006" key="5">
    <source>
        <dbReference type="Google" id="ProtNLM"/>
    </source>
</evidence>
<evidence type="ECO:0000256" key="2">
    <source>
        <dbReference type="SAM" id="SignalP"/>
    </source>
</evidence>
<accession>A0A8J7WG83</accession>
<dbReference type="PROSITE" id="PS51257">
    <property type="entry name" value="PROKAR_LIPOPROTEIN"/>
    <property type="match status" value="1"/>
</dbReference>
<comment type="caution">
    <text evidence="3">The sequence shown here is derived from an EMBL/GenBank/DDBJ whole genome shotgun (WGS) entry which is preliminary data.</text>
</comment>
<protein>
    <recommendedName>
        <fullName evidence="5">Lipoprotein</fullName>
    </recommendedName>
</protein>
<reference evidence="3" key="1">
    <citation type="submission" date="2021-04" db="EMBL/GenBank/DDBJ databases">
        <authorList>
            <person name="Yoon J."/>
        </authorList>
    </citation>
    <scope>NUCLEOTIDE SEQUENCE</scope>
    <source>
        <strain evidence="3">KMU-90</strain>
    </source>
</reference>
<evidence type="ECO:0000313" key="4">
    <source>
        <dbReference type="Proteomes" id="UP000681356"/>
    </source>
</evidence>
<dbReference type="AlphaFoldDB" id="A0A8J7WG83"/>
<organism evidence="3 4">
    <name type="scientific">Thetidibacter halocola</name>
    <dbReference type="NCBI Taxonomy" id="2827239"/>
    <lineage>
        <taxon>Bacteria</taxon>
        <taxon>Pseudomonadati</taxon>
        <taxon>Pseudomonadota</taxon>
        <taxon>Alphaproteobacteria</taxon>
        <taxon>Rhodobacterales</taxon>
        <taxon>Roseobacteraceae</taxon>
        <taxon>Thetidibacter</taxon>
    </lineage>
</organism>
<keyword evidence="4" id="KW-1185">Reference proteome</keyword>
<sequence>MRHPLTLAACALTLAACAATPELPRLADVPVTAEAGQAAALEGVEATAPAASTNRPRRGLLGFLGRQAEAAKADETAEAAPAEPSEPPVELAAMPPETASDAAPRRGLAALFGGGRRDSSAADGLSPDAPDYRQSGPGQQLPFGEIARVCGVSAASLGRKVDSYPKNGRGYTLHDSAPGTTALHNFYIGGFDDGCARQFSAALVMFGDAETYEQIRFGPSGSNLPVSETDAAYDALKSRVCGVGKGKPCGNKVSRLARNTVFVSIYERFDSNPRWKTLLLHDGEVVALDVKTSN</sequence>
<dbReference type="EMBL" id="JAGTUU010000008">
    <property type="protein sequence ID" value="MBS0126222.1"/>
    <property type="molecule type" value="Genomic_DNA"/>
</dbReference>
<proteinExistence type="predicted"/>
<evidence type="ECO:0000313" key="3">
    <source>
        <dbReference type="EMBL" id="MBS0126222.1"/>
    </source>
</evidence>
<feature type="region of interest" description="Disordered" evidence="1">
    <location>
        <begin position="68"/>
        <end position="140"/>
    </location>
</feature>
<name>A0A8J7WG83_9RHOB</name>
<gene>
    <name evidence="3" type="ORF">KB874_19210</name>
</gene>
<feature type="signal peptide" evidence="2">
    <location>
        <begin position="1"/>
        <end position="18"/>
    </location>
</feature>
<evidence type="ECO:0000256" key="1">
    <source>
        <dbReference type="SAM" id="MobiDB-lite"/>
    </source>
</evidence>
<feature type="chain" id="PRO_5035279336" description="Lipoprotein" evidence="2">
    <location>
        <begin position="19"/>
        <end position="294"/>
    </location>
</feature>
<feature type="compositionally biased region" description="Low complexity" evidence="1">
    <location>
        <begin position="78"/>
        <end position="93"/>
    </location>
</feature>
<keyword evidence="2" id="KW-0732">Signal</keyword>